<dbReference type="InterPro" id="IPR011009">
    <property type="entry name" value="Kinase-like_dom_sf"/>
</dbReference>
<evidence type="ECO:0000256" key="18">
    <source>
        <dbReference type="SAM" id="Phobius"/>
    </source>
</evidence>
<evidence type="ECO:0000256" key="14">
    <source>
        <dbReference type="ARBA" id="ARBA00023170"/>
    </source>
</evidence>
<evidence type="ECO:0000256" key="13">
    <source>
        <dbReference type="ARBA" id="ARBA00023157"/>
    </source>
</evidence>
<feature type="domain" description="Gnk2-homologous" evidence="21">
    <location>
        <begin position="138"/>
        <end position="245"/>
    </location>
</feature>
<dbReference type="Gene3D" id="1.10.510.10">
    <property type="entry name" value="Transferase(Phosphotransferase) domain 1"/>
    <property type="match status" value="1"/>
</dbReference>
<dbReference type="PROSITE" id="PS51473">
    <property type="entry name" value="GNK2"/>
    <property type="match status" value="2"/>
</dbReference>
<evidence type="ECO:0000256" key="5">
    <source>
        <dbReference type="ARBA" id="ARBA00022692"/>
    </source>
</evidence>
<evidence type="ECO:0000256" key="7">
    <source>
        <dbReference type="ARBA" id="ARBA00022737"/>
    </source>
</evidence>
<feature type="domain" description="Gnk2-homologous" evidence="21">
    <location>
        <begin position="30"/>
        <end position="132"/>
    </location>
</feature>
<dbReference type="GO" id="GO:0005524">
    <property type="term" value="F:ATP binding"/>
    <property type="evidence" value="ECO:0007669"/>
    <property type="project" value="UniProtKB-KW"/>
</dbReference>
<dbReference type="FunFam" id="3.30.430.20:FF:000003">
    <property type="entry name" value="Cysteine-rich RLK (RECEPTOR-like protein kinase) 10"/>
    <property type="match status" value="1"/>
</dbReference>
<dbReference type="InterPro" id="IPR000719">
    <property type="entry name" value="Prot_kinase_dom"/>
</dbReference>
<evidence type="ECO:0000256" key="17">
    <source>
        <dbReference type="ARBA" id="ARBA00048679"/>
    </source>
</evidence>
<dbReference type="Gene3D" id="3.30.430.20">
    <property type="entry name" value="Gnk2 domain, C-X8-C-X2-C motif"/>
    <property type="match status" value="2"/>
</dbReference>
<dbReference type="Pfam" id="PF07714">
    <property type="entry name" value="PK_Tyr_Ser-Thr"/>
    <property type="match status" value="1"/>
</dbReference>
<evidence type="ECO:0000256" key="16">
    <source>
        <dbReference type="ARBA" id="ARBA00047899"/>
    </source>
</evidence>
<keyword evidence="7" id="KW-0677">Repeat</keyword>
<keyword evidence="4" id="KW-0808">Transferase</keyword>
<keyword evidence="5 18" id="KW-0812">Transmembrane</keyword>
<name>A0A314ZCM8_PRUYE</name>
<keyword evidence="9 22" id="KW-0418">Kinase</keyword>
<dbReference type="FunFam" id="3.30.200.20:FF:000195">
    <property type="entry name" value="G-type lectin S-receptor-like serine/threonine-protein kinase"/>
    <property type="match status" value="1"/>
</dbReference>
<dbReference type="Pfam" id="PF01657">
    <property type="entry name" value="Stress-antifung"/>
    <property type="match status" value="2"/>
</dbReference>
<evidence type="ECO:0000256" key="19">
    <source>
        <dbReference type="SAM" id="SignalP"/>
    </source>
</evidence>
<keyword evidence="3" id="KW-0723">Serine/threonine-protein kinase</keyword>
<evidence type="ECO:0000313" key="23">
    <source>
        <dbReference type="Proteomes" id="UP000250321"/>
    </source>
</evidence>
<keyword evidence="10" id="KW-0067">ATP-binding</keyword>
<comment type="catalytic activity">
    <reaction evidence="17">
        <text>L-seryl-[protein] + ATP = O-phospho-L-seryl-[protein] + ADP + H(+)</text>
        <dbReference type="Rhea" id="RHEA:17989"/>
        <dbReference type="Rhea" id="RHEA-COMP:9863"/>
        <dbReference type="Rhea" id="RHEA-COMP:11604"/>
        <dbReference type="ChEBI" id="CHEBI:15378"/>
        <dbReference type="ChEBI" id="CHEBI:29999"/>
        <dbReference type="ChEBI" id="CHEBI:30616"/>
        <dbReference type="ChEBI" id="CHEBI:83421"/>
        <dbReference type="ChEBI" id="CHEBI:456216"/>
        <dbReference type="EC" id="2.7.11.1"/>
    </reaction>
</comment>
<evidence type="ECO:0000256" key="12">
    <source>
        <dbReference type="ARBA" id="ARBA00023136"/>
    </source>
</evidence>
<evidence type="ECO:0000256" key="10">
    <source>
        <dbReference type="ARBA" id="ARBA00022840"/>
    </source>
</evidence>
<comment type="catalytic activity">
    <reaction evidence="16">
        <text>L-threonyl-[protein] + ATP = O-phospho-L-threonyl-[protein] + ADP + H(+)</text>
        <dbReference type="Rhea" id="RHEA:46608"/>
        <dbReference type="Rhea" id="RHEA-COMP:11060"/>
        <dbReference type="Rhea" id="RHEA-COMP:11605"/>
        <dbReference type="ChEBI" id="CHEBI:15378"/>
        <dbReference type="ChEBI" id="CHEBI:30013"/>
        <dbReference type="ChEBI" id="CHEBI:30616"/>
        <dbReference type="ChEBI" id="CHEBI:61977"/>
        <dbReference type="ChEBI" id="CHEBI:456216"/>
        <dbReference type="EC" id="2.7.11.1"/>
    </reaction>
</comment>
<dbReference type="InterPro" id="IPR008271">
    <property type="entry name" value="Ser/Thr_kinase_AS"/>
</dbReference>
<dbReference type="PROSITE" id="PS00108">
    <property type="entry name" value="PROTEIN_KINASE_ST"/>
    <property type="match status" value="1"/>
</dbReference>
<keyword evidence="6 19" id="KW-0732">Signal</keyword>
<dbReference type="CDD" id="cd14066">
    <property type="entry name" value="STKc_IRAK"/>
    <property type="match status" value="1"/>
</dbReference>
<evidence type="ECO:0000313" key="22">
    <source>
        <dbReference type="EMBL" id="PQQ15144.1"/>
    </source>
</evidence>
<evidence type="ECO:0000256" key="9">
    <source>
        <dbReference type="ARBA" id="ARBA00022777"/>
    </source>
</evidence>
<keyword evidence="23" id="KW-1185">Reference proteome</keyword>
<keyword evidence="14 22" id="KW-0675">Receptor</keyword>
<keyword evidence="11 18" id="KW-1133">Transmembrane helix</keyword>
<dbReference type="OrthoDB" id="1923309at2759"/>
<dbReference type="CDD" id="cd23509">
    <property type="entry name" value="Gnk2-like"/>
    <property type="match status" value="2"/>
</dbReference>
<feature type="domain" description="Protein kinase" evidence="20">
    <location>
        <begin position="324"/>
        <end position="600"/>
    </location>
</feature>
<dbReference type="EMBL" id="PJQY01000238">
    <property type="protein sequence ID" value="PQQ15144.1"/>
    <property type="molecule type" value="Genomic_DNA"/>
</dbReference>
<evidence type="ECO:0000259" key="20">
    <source>
        <dbReference type="PROSITE" id="PS50011"/>
    </source>
</evidence>
<comment type="subcellular location">
    <subcellularLocation>
        <location evidence="1">Membrane</location>
        <topology evidence="1">Single-pass membrane protein</topology>
    </subcellularLocation>
</comment>
<dbReference type="AlphaFoldDB" id="A0A314ZCM8"/>
<sequence length="640" mass="72183">MFYFPSDRKTINPVPFLCFLITLLCHLADAAPPYWKCSNVSYTDNSRFHKNLADLLISLPSNASVSKYYNTSTGNDPDRVYGLYMCFDYVANEMCRRCINTAQSDMQTLCPHSKEAVVWEDSCLLRYSNENFFGRLNVRDNIADENSQNISDPKKFKSVLNETLNRLAKQAAYNLSAAEMHATEEVAFEDKLIYAFVQCTTDLSRDYCDKCLVKAKEDVLTLYYFSVGARLMSRSCYLRFELYAFYTAGASEASVPRSPNKNGSRRKILLITILTTVSACLAILLLGSCVYLAVRKRNKEGRNYRKAQDPYISLAAIHAATSNFSDSNKLGEGGFGPVYKGILNDGMEVAIKRLSSLSEQGLEEFTNEVLLIMKLQHKNLVRLCGFCVEGEEKLLAYEFMPNSSLDVILFDSKKRARLDWSRRISIISGIARGILYLHEDSRLRIIHRDLKASNILLDNDMNPKISDFGMARIFVGSEGEANTATIVGTYGYMAPEYAMEGLYSVKSDVFAFGVLLIEIITGRRNAGFHLIRRIPSLIAYAWQLWNEGNGLELMDPLLVDSCDADEFLRYLHIGLLCVQEDADDRPTMSYVVVMLKSETVALGQPQKPAFSTGRFADHYEMRADHISSINEQSVSNVVPR</sequence>
<evidence type="ECO:0000256" key="2">
    <source>
        <dbReference type="ARBA" id="ARBA00012513"/>
    </source>
</evidence>
<evidence type="ECO:0000256" key="3">
    <source>
        <dbReference type="ARBA" id="ARBA00022527"/>
    </source>
</evidence>
<dbReference type="PANTHER" id="PTHR27002:SF679">
    <property type="entry name" value="CYSTEINE-RICH RECEPTOR-LIKE PROTEIN KINASE 10 ISOFORM X1"/>
    <property type="match status" value="1"/>
</dbReference>
<dbReference type="InterPro" id="IPR001245">
    <property type="entry name" value="Ser-Thr/Tyr_kinase_cat_dom"/>
</dbReference>
<evidence type="ECO:0000259" key="21">
    <source>
        <dbReference type="PROSITE" id="PS51473"/>
    </source>
</evidence>
<dbReference type="InterPro" id="IPR038408">
    <property type="entry name" value="GNK2_sf"/>
</dbReference>
<dbReference type="SMART" id="SM00220">
    <property type="entry name" value="S_TKc"/>
    <property type="match status" value="1"/>
</dbReference>
<dbReference type="SUPFAM" id="SSF56112">
    <property type="entry name" value="Protein kinase-like (PK-like)"/>
    <property type="match status" value="1"/>
</dbReference>
<dbReference type="Proteomes" id="UP000250321">
    <property type="component" value="Unassembled WGS sequence"/>
</dbReference>
<dbReference type="PANTHER" id="PTHR27002">
    <property type="entry name" value="RECEPTOR-LIKE SERINE/THREONINE-PROTEIN KINASE SD1-8"/>
    <property type="match status" value="1"/>
</dbReference>
<feature type="transmembrane region" description="Helical" evidence="18">
    <location>
        <begin position="268"/>
        <end position="294"/>
    </location>
</feature>
<comment type="caution">
    <text evidence="22">The sequence shown here is derived from an EMBL/GenBank/DDBJ whole genome shotgun (WGS) entry which is preliminary data.</text>
</comment>
<reference evidence="22 23" key="1">
    <citation type="submission" date="2018-02" db="EMBL/GenBank/DDBJ databases">
        <title>Draft genome of wild Prunus yedoensis var. nudiflora.</title>
        <authorList>
            <person name="Baek S."/>
            <person name="Kim J.-H."/>
            <person name="Choi K."/>
            <person name="Kim G.-B."/>
            <person name="Cho A."/>
            <person name="Jang H."/>
            <person name="Shin C.-H."/>
            <person name="Yu H.-J."/>
            <person name="Mun J.-H."/>
        </authorList>
    </citation>
    <scope>NUCLEOTIDE SEQUENCE [LARGE SCALE GENOMIC DNA]</scope>
    <source>
        <strain evidence="23">cv. Jeju island</strain>
        <tissue evidence="22">Leaf</tissue>
    </source>
</reference>
<dbReference type="EC" id="2.7.11.1" evidence="2"/>
<dbReference type="GO" id="GO:0005886">
    <property type="term" value="C:plasma membrane"/>
    <property type="evidence" value="ECO:0007669"/>
    <property type="project" value="TreeGrafter"/>
</dbReference>
<feature type="chain" id="PRO_5016277749" description="non-specific serine/threonine protein kinase" evidence="19">
    <location>
        <begin position="31"/>
        <end position="640"/>
    </location>
</feature>
<evidence type="ECO:0000256" key="6">
    <source>
        <dbReference type="ARBA" id="ARBA00022729"/>
    </source>
</evidence>
<evidence type="ECO:0000256" key="11">
    <source>
        <dbReference type="ARBA" id="ARBA00022989"/>
    </source>
</evidence>
<dbReference type="PROSITE" id="PS50011">
    <property type="entry name" value="PROTEIN_KINASE_DOM"/>
    <property type="match status" value="1"/>
</dbReference>
<protein>
    <recommendedName>
        <fullName evidence="2">non-specific serine/threonine protein kinase</fullName>
        <ecNumber evidence="2">2.7.11.1</ecNumber>
    </recommendedName>
</protein>
<feature type="signal peptide" evidence="19">
    <location>
        <begin position="1"/>
        <end position="30"/>
    </location>
</feature>
<organism evidence="22 23">
    <name type="scientific">Prunus yedoensis var. nudiflora</name>
    <dbReference type="NCBI Taxonomy" id="2094558"/>
    <lineage>
        <taxon>Eukaryota</taxon>
        <taxon>Viridiplantae</taxon>
        <taxon>Streptophyta</taxon>
        <taxon>Embryophyta</taxon>
        <taxon>Tracheophyta</taxon>
        <taxon>Spermatophyta</taxon>
        <taxon>Magnoliopsida</taxon>
        <taxon>eudicotyledons</taxon>
        <taxon>Gunneridae</taxon>
        <taxon>Pentapetalae</taxon>
        <taxon>rosids</taxon>
        <taxon>fabids</taxon>
        <taxon>Rosales</taxon>
        <taxon>Rosaceae</taxon>
        <taxon>Amygdaloideae</taxon>
        <taxon>Amygdaleae</taxon>
        <taxon>Prunus</taxon>
    </lineage>
</organism>
<keyword evidence="12 18" id="KW-0472">Membrane</keyword>
<accession>A0A314ZCM8</accession>
<keyword evidence="13" id="KW-1015">Disulfide bond</keyword>
<keyword evidence="8" id="KW-0547">Nucleotide-binding</keyword>
<evidence type="ECO:0000256" key="4">
    <source>
        <dbReference type="ARBA" id="ARBA00022679"/>
    </source>
</evidence>
<evidence type="ECO:0000256" key="1">
    <source>
        <dbReference type="ARBA" id="ARBA00004167"/>
    </source>
</evidence>
<dbReference type="FunFam" id="1.10.510.10:FF:000467">
    <property type="entry name" value="Liguleless narrow1"/>
    <property type="match status" value="1"/>
</dbReference>
<dbReference type="InterPro" id="IPR002902">
    <property type="entry name" value="GNK2"/>
</dbReference>
<proteinExistence type="predicted"/>
<dbReference type="Gene3D" id="3.30.200.20">
    <property type="entry name" value="Phosphorylase Kinase, domain 1"/>
    <property type="match status" value="1"/>
</dbReference>
<dbReference type="GO" id="GO:0004674">
    <property type="term" value="F:protein serine/threonine kinase activity"/>
    <property type="evidence" value="ECO:0007669"/>
    <property type="project" value="UniProtKB-KW"/>
</dbReference>
<evidence type="ECO:0000256" key="15">
    <source>
        <dbReference type="ARBA" id="ARBA00023180"/>
    </source>
</evidence>
<evidence type="ECO:0000256" key="8">
    <source>
        <dbReference type="ARBA" id="ARBA00022741"/>
    </source>
</evidence>
<gene>
    <name evidence="22" type="ORF">Pyn_27905</name>
</gene>
<keyword evidence="15" id="KW-0325">Glycoprotein</keyword>